<reference evidence="1 2" key="1">
    <citation type="submission" date="2014-04" db="EMBL/GenBank/DDBJ databases">
        <authorList>
            <consortium name="DOE Joint Genome Institute"/>
            <person name="Kuo A."/>
            <person name="Kohler A."/>
            <person name="Nagy L.G."/>
            <person name="Floudas D."/>
            <person name="Copeland A."/>
            <person name="Barry K.W."/>
            <person name="Cichocki N."/>
            <person name="Veneault-Fourrey C."/>
            <person name="LaButti K."/>
            <person name="Lindquist E.A."/>
            <person name="Lipzen A."/>
            <person name="Lundell T."/>
            <person name="Morin E."/>
            <person name="Murat C."/>
            <person name="Sun H."/>
            <person name="Tunlid A."/>
            <person name="Henrissat B."/>
            <person name="Grigoriev I.V."/>
            <person name="Hibbett D.S."/>
            <person name="Martin F."/>
            <person name="Nordberg H.P."/>
            <person name="Cantor M.N."/>
            <person name="Hua S.X."/>
        </authorList>
    </citation>
    <scope>NUCLEOTIDE SEQUENCE [LARGE SCALE GENOMIC DNA]</scope>
    <source>
        <strain evidence="1 2">LaAM-08-1</strain>
    </source>
</reference>
<proteinExistence type="predicted"/>
<dbReference type="EMBL" id="KN838736">
    <property type="protein sequence ID" value="KIJ95979.1"/>
    <property type="molecule type" value="Genomic_DNA"/>
</dbReference>
<keyword evidence="2" id="KW-1185">Reference proteome</keyword>
<feature type="non-terminal residue" evidence="1">
    <location>
        <position position="1"/>
    </location>
</feature>
<protein>
    <submittedName>
        <fullName evidence="1">Uncharacterized protein</fullName>
    </submittedName>
</protein>
<dbReference type="HOGENOM" id="CLU_3147200_0_0_1"/>
<accession>A0A0C9WK80</accession>
<name>A0A0C9WK80_9AGAR</name>
<organism evidence="1 2">
    <name type="scientific">Laccaria amethystina LaAM-08-1</name>
    <dbReference type="NCBI Taxonomy" id="1095629"/>
    <lineage>
        <taxon>Eukaryota</taxon>
        <taxon>Fungi</taxon>
        <taxon>Dikarya</taxon>
        <taxon>Basidiomycota</taxon>
        <taxon>Agaricomycotina</taxon>
        <taxon>Agaricomycetes</taxon>
        <taxon>Agaricomycetidae</taxon>
        <taxon>Agaricales</taxon>
        <taxon>Agaricineae</taxon>
        <taxon>Hydnangiaceae</taxon>
        <taxon>Laccaria</taxon>
    </lineage>
</organism>
<dbReference type="AlphaFoldDB" id="A0A0C9WK80"/>
<dbReference type="Proteomes" id="UP000054477">
    <property type="component" value="Unassembled WGS sequence"/>
</dbReference>
<gene>
    <name evidence="1" type="ORF">K443DRAFT_107978</name>
</gene>
<evidence type="ECO:0000313" key="1">
    <source>
        <dbReference type="EMBL" id="KIJ95979.1"/>
    </source>
</evidence>
<reference evidence="2" key="2">
    <citation type="submission" date="2015-01" db="EMBL/GenBank/DDBJ databases">
        <title>Evolutionary Origins and Diversification of the Mycorrhizal Mutualists.</title>
        <authorList>
            <consortium name="DOE Joint Genome Institute"/>
            <consortium name="Mycorrhizal Genomics Consortium"/>
            <person name="Kohler A."/>
            <person name="Kuo A."/>
            <person name="Nagy L.G."/>
            <person name="Floudas D."/>
            <person name="Copeland A."/>
            <person name="Barry K.W."/>
            <person name="Cichocki N."/>
            <person name="Veneault-Fourrey C."/>
            <person name="LaButti K."/>
            <person name="Lindquist E.A."/>
            <person name="Lipzen A."/>
            <person name="Lundell T."/>
            <person name="Morin E."/>
            <person name="Murat C."/>
            <person name="Riley R."/>
            <person name="Ohm R."/>
            <person name="Sun H."/>
            <person name="Tunlid A."/>
            <person name="Henrissat B."/>
            <person name="Grigoriev I.V."/>
            <person name="Hibbett D.S."/>
            <person name="Martin F."/>
        </authorList>
    </citation>
    <scope>NUCLEOTIDE SEQUENCE [LARGE SCALE GENOMIC DNA]</scope>
    <source>
        <strain evidence="2">LaAM-08-1</strain>
    </source>
</reference>
<sequence length="49" mass="5418">NTLRKLASSIACHPYARSPSRLPDRACPTVRRSTANPDIAKAKRCTLPR</sequence>
<evidence type="ECO:0000313" key="2">
    <source>
        <dbReference type="Proteomes" id="UP000054477"/>
    </source>
</evidence>